<accession>A0A0F6QZS4</accession>
<dbReference type="KEGG" id="ccj:UL81_10420"/>
<evidence type="ECO:0000313" key="3">
    <source>
        <dbReference type="Proteomes" id="UP000033566"/>
    </source>
</evidence>
<dbReference type="HOGENOM" id="CLU_059711_0_0_11"/>
<evidence type="ECO:0000313" key="2">
    <source>
        <dbReference type="EMBL" id="AKE40018.1"/>
    </source>
</evidence>
<reference evidence="2 3" key="1">
    <citation type="journal article" date="2015" name="Genome Announc.">
        <title>Complete Genome Sequence of Corynebacterium camporealensis DSM 44610, Isolated from the Milk of a Manchega Sheep with Subclinical Mastitis.</title>
        <authorList>
            <person name="Ruckert C."/>
            <person name="Albersmeier A."/>
            <person name="Winkler A."/>
            <person name="Tauch A."/>
        </authorList>
    </citation>
    <scope>NUCLEOTIDE SEQUENCE [LARGE SCALE GENOMIC DNA]</scope>
    <source>
        <strain evidence="2 3">DSM 44610</strain>
    </source>
</reference>
<sequence length="399" mass="42639">MKLSLALEIAGNQLQDYDDTLQVYQTARTQDWDSLSMAGPAAESARENLHRYIAELQEPSRQADHAAAILYAYAALQRQQEKLLERVTRFFGDIDHLPLAGHAQAFLLDKIRGLGEALDFACAAELSAMCNPELNRPPQRLGDVPELSLPALHELNYAMADTEVQELLDAHPDTLLLEVSEGRMVALVAPEGLSTEPAQITTFVPGVNSSDASGWSGQLERGRALAQNTGGATAVWLGYQAPKHALPAVNSQPAQAAAQELTRFQKSLRQRFPTAQSTLIGYSYGSVVAGYAAATSGEAAGGKRKNHHQLADDLVYVGSPGIPAEGANPPGIRTWAATNAHDPIGLATGPFGGIHGIDPSHPLSGIPELPGANELPGDHSSYWDDPAFLEGLRKISKPN</sequence>
<dbReference type="GO" id="GO:0016787">
    <property type="term" value="F:hydrolase activity"/>
    <property type="evidence" value="ECO:0007669"/>
    <property type="project" value="UniProtKB-KW"/>
</dbReference>
<gene>
    <name evidence="2" type="ORF">UL81_10420</name>
</gene>
<protein>
    <submittedName>
        <fullName evidence="2">Alpha/beta hydrolase</fullName>
    </submittedName>
</protein>
<dbReference type="Pfam" id="PF06259">
    <property type="entry name" value="Abhydrolase_8"/>
    <property type="match status" value="1"/>
</dbReference>
<dbReference type="AlphaFoldDB" id="A0A0F6QZS4"/>
<organism evidence="2 3">
    <name type="scientific">Corynebacterium camporealensis</name>
    <dbReference type="NCBI Taxonomy" id="161896"/>
    <lineage>
        <taxon>Bacteria</taxon>
        <taxon>Bacillati</taxon>
        <taxon>Actinomycetota</taxon>
        <taxon>Actinomycetes</taxon>
        <taxon>Mycobacteriales</taxon>
        <taxon>Corynebacteriaceae</taxon>
        <taxon>Corynebacterium</taxon>
    </lineage>
</organism>
<dbReference type="ESTHER" id="9cory-a0a0f6qzs4">
    <property type="family name" value="Duf_1023"/>
</dbReference>
<dbReference type="Gene3D" id="3.40.50.1820">
    <property type="entry name" value="alpha/beta hydrolase"/>
    <property type="match status" value="1"/>
</dbReference>
<dbReference type="EMBL" id="CP011311">
    <property type="protein sequence ID" value="AKE40018.1"/>
    <property type="molecule type" value="Genomic_DNA"/>
</dbReference>
<dbReference type="PATRIC" id="fig|161896.4.peg.2031"/>
<dbReference type="InterPro" id="IPR010427">
    <property type="entry name" value="DUF1023"/>
</dbReference>
<name>A0A0F6QZS4_9CORY</name>
<feature type="domain" description="DUF1023" evidence="1">
    <location>
        <begin position="223"/>
        <end position="344"/>
    </location>
</feature>
<dbReference type="SUPFAM" id="SSF53474">
    <property type="entry name" value="alpha/beta-Hydrolases"/>
    <property type="match status" value="1"/>
</dbReference>
<dbReference type="Proteomes" id="UP000033566">
    <property type="component" value="Chromosome"/>
</dbReference>
<proteinExistence type="predicted"/>
<keyword evidence="2" id="KW-0378">Hydrolase</keyword>
<evidence type="ECO:0000259" key="1">
    <source>
        <dbReference type="Pfam" id="PF06259"/>
    </source>
</evidence>
<keyword evidence="3" id="KW-1185">Reference proteome</keyword>
<dbReference type="InterPro" id="IPR029058">
    <property type="entry name" value="AB_hydrolase_fold"/>
</dbReference>